<dbReference type="Pfam" id="PF14574">
    <property type="entry name" value="RACo_C_ter"/>
    <property type="match status" value="1"/>
</dbReference>
<accession>A0A0H3N940</accession>
<dbReference type="Gene3D" id="3.10.20.880">
    <property type="match status" value="1"/>
</dbReference>
<evidence type="ECO:0000313" key="3">
    <source>
        <dbReference type="Proteomes" id="UP000002068"/>
    </source>
</evidence>
<dbReference type="PANTHER" id="PTHR42895:SF2">
    <property type="entry name" value="IRON-SULFUR CLUSTER PROTEIN"/>
    <property type="match status" value="1"/>
</dbReference>
<dbReference type="AlphaFoldDB" id="A0A0H3N940"/>
<dbReference type="InterPro" id="IPR040506">
    <property type="entry name" value="RACo_linker"/>
</dbReference>
<dbReference type="SUPFAM" id="SSF53067">
    <property type="entry name" value="Actin-like ATPase domain"/>
    <property type="match status" value="1"/>
</dbReference>
<dbReference type="CDD" id="cd00207">
    <property type="entry name" value="fer2"/>
    <property type="match status" value="1"/>
</dbReference>
<protein>
    <submittedName>
        <fullName evidence="2">Iron-sulfur protein</fullName>
    </submittedName>
</protein>
<dbReference type="Pfam" id="PF17650">
    <property type="entry name" value="RACo_linker"/>
    <property type="match status" value="1"/>
</dbReference>
<gene>
    <name evidence="2" type="ordered locus">CD196_0676</name>
</gene>
<dbReference type="Gene3D" id="3.30.420.480">
    <property type="entry name" value="Domain of unknown function (DUF4445)"/>
    <property type="match status" value="1"/>
</dbReference>
<dbReference type="Pfam" id="PF17651">
    <property type="entry name" value="Raco_middle"/>
    <property type="match status" value="1"/>
</dbReference>
<dbReference type="PANTHER" id="PTHR42895">
    <property type="entry name" value="IRON-SULFUR CLUSTER-BINDING PROTEIN-RELATED"/>
    <property type="match status" value="1"/>
</dbReference>
<dbReference type="Proteomes" id="UP000002068">
    <property type="component" value="Chromosome"/>
</dbReference>
<name>A0A0H3N940_CLODC</name>
<proteinExistence type="predicted"/>
<dbReference type="InterPro" id="IPR052911">
    <property type="entry name" value="Corrinoid_activation_enz"/>
</dbReference>
<dbReference type="InterPro" id="IPR043129">
    <property type="entry name" value="ATPase_NBD"/>
</dbReference>
<dbReference type="InterPro" id="IPR041414">
    <property type="entry name" value="Raco-like_middle"/>
</dbReference>
<sequence length="664" mass="74134">MSARKFSYTFLLSYIEQIGRDNMIKVSFTPNNKEVYCNEGDILLEVARNADIFIDAPCNGNVSCGKCKVKLLNGKVDTEKTRHITDDEWEQGYILACCTKVISDIEIEVPSKVSSSMHGMKIEGSNKKEDREIFERAKKIIEEHNLQFKTNIKKKYIEMEEPNLDDNISDVDRLERYVRNSLGYNEIDFRLDILRKMPTVFRKSDFKVTITYVQKQKKLTIINIEQGNKENSLYGVAIDIGTTSVVVCLVDLYSKEVVDKASSGNAQIKYGADVINRIIYSTKKNGLETLHKAIVEETINPLLKTIYERNGIDKEDVVTLVAAGNTTMTSLFLGVYTDFLRQEPYIPPFLKSPKLMGENVGLFVNDSAYVYLAPSVASYVGGDITAGVLSAGIWSSEENVLFIDLGTNGEIVFGNKDYMMSCACSAGPAFEGGGISCGMRASAGAIEKVIIDKETLEPTLKIIDECAPVGICGSGIIDLICQMITKGVIDRRGKIYRDLDNKRVRFNEHEIGEYVLAFKEEFDLENDIVVNEVDIDNFIRAKGAIYSGAYTLVDSLGMDFSILDRVYIAGGIGNNLDIENSIIIGLLPDIDREKFTYIGNSSLVGSYLALISKDAKNKLEEIGNQITYVELSVYPSYMDEFISACFLPHTNIEQFPTAKKLLEE</sequence>
<dbReference type="EMBL" id="FN538970">
    <property type="protein sequence ID" value="CBA61292.1"/>
    <property type="molecule type" value="Genomic_DNA"/>
</dbReference>
<dbReference type="NCBIfam" id="NF040756">
    <property type="entry name" value="corr_regen_AcsV"/>
    <property type="match status" value="1"/>
</dbReference>
<evidence type="ECO:0000313" key="2">
    <source>
        <dbReference type="EMBL" id="CBA61292.1"/>
    </source>
</evidence>
<organism evidence="2 3">
    <name type="scientific">Clostridioides difficile (strain CD196)</name>
    <name type="common">Peptoclostridium difficile</name>
    <dbReference type="NCBI Taxonomy" id="645462"/>
    <lineage>
        <taxon>Bacteria</taxon>
        <taxon>Bacillati</taxon>
        <taxon>Bacillota</taxon>
        <taxon>Clostridia</taxon>
        <taxon>Peptostreptococcales</taxon>
        <taxon>Peptostreptococcaceae</taxon>
        <taxon>Clostridioides</taxon>
    </lineage>
</organism>
<dbReference type="Pfam" id="PF00111">
    <property type="entry name" value="Fer2"/>
    <property type="match status" value="1"/>
</dbReference>
<dbReference type="GO" id="GO:0051536">
    <property type="term" value="F:iron-sulfur cluster binding"/>
    <property type="evidence" value="ECO:0007669"/>
    <property type="project" value="InterPro"/>
</dbReference>
<dbReference type="InterPro" id="IPR027980">
    <property type="entry name" value="RACo_C"/>
</dbReference>
<dbReference type="PROSITE" id="PS51085">
    <property type="entry name" value="2FE2S_FER_2"/>
    <property type="match status" value="1"/>
</dbReference>
<dbReference type="InterPro" id="IPR042259">
    <property type="entry name" value="Raco-like_middle_sf"/>
</dbReference>
<reference evidence="2 3" key="1">
    <citation type="journal article" date="2009" name="Genome Biol.">
        <title>Comparative genome and phenotypic analysis of Clostridium difficile 027 strains provides insight into the evolution of a hypervirulent bacterium.</title>
        <authorList>
            <person name="Stabler R.A."/>
            <person name="He M."/>
            <person name="Dawson L."/>
            <person name="Martin M."/>
            <person name="Valiente E."/>
            <person name="Corton C."/>
            <person name="Lawley T.D."/>
            <person name="Sebaihia M."/>
            <person name="Quail M.A."/>
            <person name="Rose G."/>
            <person name="Gerding D.N."/>
            <person name="Gibert M."/>
            <person name="Popoff M.R."/>
            <person name="Parkhill J."/>
            <person name="Dougan G."/>
            <person name="Wren B.W."/>
        </authorList>
    </citation>
    <scope>NUCLEOTIDE SEQUENCE [LARGE SCALE GENOMIC DNA]</scope>
    <source>
        <strain evidence="2 3">CD196</strain>
    </source>
</reference>
<dbReference type="Gene3D" id="3.10.20.30">
    <property type="match status" value="1"/>
</dbReference>
<evidence type="ECO:0000259" key="1">
    <source>
        <dbReference type="PROSITE" id="PS51085"/>
    </source>
</evidence>
<dbReference type="SUPFAM" id="SSF54292">
    <property type="entry name" value="2Fe-2S ferredoxin-like"/>
    <property type="match status" value="1"/>
</dbReference>
<dbReference type="HOGENOM" id="CLU_019091_0_0_9"/>
<dbReference type="InterPro" id="IPR012675">
    <property type="entry name" value="Beta-grasp_dom_sf"/>
</dbReference>
<dbReference type="InterPro" id="IPR036010">
    <property type="entry name" value="2Fe-2S_ferredoxin-like_sf"/>
</dbReference>
<feature type="domain" description="2Fe-2S ferredoxin-type" evidence="1">
    <location>
        <begin position="24"/>
        <end position="113"/>
    </location>
</feature>
<dbReference type="InterPro" id="IPR001041">
    <property type="entry name" value="2Fe-2S_ferredoxin-type"/>
</dbReference>
<dbReference type="KEGG" id="cdc:CD196_0676"/>